<dbReference type="GeneID" id="38575231"/>
<reference evidence="3" key="1">
    <citation type="journal article" date="2018" name="Mol. Phylogenet. Evol.">
        <title>Conservation of mitochondrial genome arrangements in brittle stars (Echinodermata, Ophiuroidea).</title>
        <authorList>
            <person name="Galaska M.P."/>
            <person name="Li Y."/>
            <person name="Kocot K.M."/>
            <person name="Mahon A.R."/>
            <person name="Halanych K.M."/>
        </authorList>
    </citation>
    <scope>NUCLEOTIDE SEQUENCE</scope>
    <source>
        <strain evidence="3">Op95.12C</strain>
    </source>
</reference>
<evidence type="ECO:0000313" key="3">
    <source>
        <dbReference type="EMBL" id="AYO99639.1"/>
    </source>
</evidence>
<proteinExistence type="predicted"/>
<feature type="transmembrane region" description="Helical" evidence="2">
    <location>
        <begin position="6"/>
        <end position="30"/>
    </location>
</feature>
<dbReference type="RefSeq" id="YP_009545847.1">
    <property type="nucleotide sequence ID" value="NC_040148.1"/>
</dbReference>
<protein>
    <submittedName>
        <fullName evidence="3">ATP synthase F0 subunit 8</fullName>
    </submittedName>
</protein>
<sequence length="55" mass="6491">MPQLDLSIWLFNLSLNWLLLSLIFIYMLIIPNPSPLNTSKRPNNLTPLNPLWLWT</sequence>
<keyword evidence="2" id="KW-0812">Transmembrane</keyword>
<dbReference type="AlphaFoldDB" id="A0A3G2WIS4"/>
<gene>
    <name evidence="3" type="primary">atp8</name>
</gene>
<dbReference type="EMBL" id="MH671880">
    <property type="protein sequence ID" value="AYO99639.1"/>
    <property type="molecule type" value="Genomic_DNA"/>
</dbReference>
<accession>A0A3G2WIS4</accession>
<keyword evidence="2" id="KW-0472">Membrane</keyword>
<feature type="region of interest" description="Disordered" evidence="1">
    <location>
        <begin position="34"/>
        <end position="55"/>
    </location>
</feature>
<keyword evidence="2" id="KW-1133">Transmembrane helix</keyword>
<organism evidence="3">
    <name type="scientific">Ophioceres incipiens</name>
    <dbReference type="NCBI Taxonomy" id="1815129"/>
    <lineage>
        <taxon>Eukaryota</taxon>
        <taxon>Metazoa</taxon>
        <taxon>Echinodermata</taxon>
        <taxon>Eleutherozoa</taxon>
        <taxon>Asterozoa</taxon>
        <taxon>Ophiuroidea</taxon>
        <taxon>Myophiuroidea</taxon>
        <taxon>Metophiurida</taxon>
        <taxon>Ophintegrida</taxon>
        <taxon>Amphilepidida</taxon>
        <taxon>Ophiurina</taxon>
        <taxon>Ophiolepidina</taxon>
        <taxon>Ophiolepididae</taxon>
        <taxon>Ophioceres</taxon>
    </lineage>
</organism>
<geneLocation type="mitochondrion" evidence="3"/>
<evidence type="ECO:0000256" key="2">
    <source>
        <dbReference type="SAM" id="Phobius"/>
    </source>
</evidence>
<feature type="compositionally biased region" description="Low complexity" evidence="1">
    <location>
        <begin position="42"/>
        <end position="55"/>
    </location>
</feature>
<keyword evidence="3" id="KW-0496">Mitochondrion</keyword>
<evidence type="ECO:0000256" key="1">
    <source>
        <dbReference type="SAM" id="MobiDB-lite"/>
    </source>
</evidence>
<name>A0A3G2WIS4_9ECHI</name>